<evidence type="ECO:0000256" key="2">
    <source>
        <dbReference type="ARBA" id="ARBA00023054"/>
    </source>
</evidence>
<reference evidence="5" key="1">
    <citation type="submission" date="2025-08" db="UniProtKB">
        <authorList>
            <consortium name="RefSeq"/>
        </authorList>
    </citation>
    <scope>IDENTIFICATION</scope>
    <source>
        <strain evidence="5">MV-25-SWS-2005</strain>
        <tissue evidence="5">Whole body</tissue>
    </source>
</reference>
<dbReference type="GO" id="GO:0006334">
    <property type="term" value="P:nucleosome assembly"/>
    <property type="evidence" value="ECO:0007669"/>
    <property type="project" value="TreeGrafter"/>
</dbReference>
<dbReference type="RefSeq" id="XP_002133134.1">
    <property type="nucleotide sequence ID" value="XM_002133098.3"/>
</dbReference>
<keyword evidence="2" id="KW-0175">Coiled coil</keyword>
<dbReference type="GO" id="GO:0005730">
    <property type="term" value="C:nucleolus"/>
    <property type="evidence" value="ECO:0007669"/>
    <property type="project" value="TreeGrafter"/>
</dbReference>
<dbReference type="Bgee" id="FBgn0250185">
    <property type="expression patterns" value="Expressed in male reproductive system and 1 other cell type or tissue"/>
</dbReference>
<dbReference type="HOGENOM" id="CLU_1715168_0_0_1"/>
<feature type="compositionally biased region" description="Basic and acidic residues" evidence="3">
    <location>
        <begin position="114"/>
        <end position="141"/>
    </location>
</feature>
<dbReference type="Pfam" id="PF08243">
    <property type="entry name" value="SPT2"/>
    <property type="match status" value="1"/>
</dbReference>
<accession>A0A6I8UY66</accession>
<dbReference type="OMA" id="DMDLRHM"/>
<evidence type="ECO:0000313" key="5">
    <source>
        <dbReference type="RefSeq" id="XP_002133134.1"/>
    </source>
</evidence>
<dbReference type="GO" id="GO:0006360">
    <property type="term" value="P:transcription by RNA polymerase I"/>
    <property type="evidence" value="ECO:0007669"/>
    <property type="project" value="TreeGrafter"/>
</dbReference>
<dbReference type="AlphaFoldDB" id="B5DJR3"/>
<dbReference type="STRING" id="46245.B5DJR3"/>
<evidence type="ECO:0000256" key="3">
    <source>
        <dbReference type="SAM" id="MobiDB-lite"/>
    </source>
</evidence>
<dbReference type="GO" id="GO:0042393">
    <property type="term" value="F:histone binding"/>
    <property type="evidence" value="ECO:0007669"/>
    <property type="project" value="TreeGrafter"/>
</dbReference>
<sequence>MSRLMTRKQKRESAERERRERNRMEEVKRRERLGLYGPLKNLSKKAEPKGVKEHCNLSDGEEEMEEMRDFIVEEDEEISSQLVSSHIRTIFGYDKRRFADESDMDLRHMDANFGEVEKEERTSMRLGRKEDLEDMRLEREQNKRKKMKMSKGK</sequence>
<accession>B5DJR3</accession>
<gene>
    <name evidence="5" type="primary">LOC6902608</name>
</gene>
<name>B5DJR3_DROPS</name>
<dbReference type="InterPro" id="IPR013256">
    <property type="entry name" value="Chromatin_SPT2"/>
</dbReference>
<feature type="compositionally biased region" description="Basic residues" evidence="3">
    <location>
        <begin position="1"/>
        <end position="10"/>
    </location>
</feature>
<feature type="compositionally biased region" description="Basic residues" evidence="3">
    <location>
        <begin position="142"/>
        <end position="153"/>
    </location>
</feature>
<keyword evidence="4" id="KW-1185">Reference proteome</keyword>
<dbReference type="InParanoid" id="B5DJR3"/>
<evidence type="ECO:0000256" key="1">
    <source>
        <dbReference type="ARBA" id="ARBA00006461"/>
    </source>
</evidence>
<dbReference type="PANTHER" id="PTHR22691:SF8">
    <property type="entry name" value="PROTEIN SPT2 HOMOLOG"/>
    <property type="match status" value="1"/>
</dbReference>
<dbReference type="GeneID" id="6902608"/>
<feature type="region of interest" description="Disordered" evidence="3">
    <location>
        <begin position="114"/>
        <end position="153"/>
    </location>
</feature>
<feature type="region of interest" description="Disordered" evidence="3">
    <location>
        <begin position="1"/>
        <end position="64"/>
    </location>
</feature>
<comment type="similarity">
    <text evidence="1">Belongs to the SPT2 family.</text>
</comment>
<proteinExistence type="inferred from homology"/>
<dbReference type="PANTHER" id="PTHR22691">
    <property type="entry name" value="YEAST SPT2-RELATED"/>
    <property type="match status" value="1"/>
</dbReference>
<evidence type="ECO:0000313" key="4">
    <source>
        <dbReference type="Proteomes" id="UP000001819"/>
    </source>
</evidence>
<feature type="compositionally biased region" description="Basic and acidic residues" evidence="3">
    <location>
        <begin position="11"/>
        <end position="33"/>
    </location>
</feature>
<dbReference type="GO" id="GO:0003677">
    <property type="term" value="F:DNA binding"/>
    <property type="evidence" value="ECO:0007669"/>
    <property type="project" value="TreeGrafter"/>
</dbReference>
<dbReference type="SMART" id="SM00784">
    <property type="entry name" value="SPT2"/>
    <property type="match status" value="1"/>
</dbReference>
<organism evidence="4 5">
    <name type="scientific">Drosophila pseudoobscura pseudoobscura</name>
    <name type="common">Fruit fly</name>
    <dbReference type="NCBI Taxonomy" id="46245"/>
    <lineage>
        <taxon>Eukaryota</taxon>
        <taxon>Metazoa</taxon>
        <taxon>Ecdysozoa</taxon>
        <taxon>Arthropoda</taxon>
        <taxon>Hexapoda</taxon>
        <taxon>Insecta</taxon>
        <taxon>Pterygota</taxon>
        <taxon>Neoptera</taxon>
        <taxon>Endopterygota</taxon>
        <taxon>Diptera</taxon>
        <taxon>Brachycera</taxon>
        <taxon>Muscomorpha</taxon>
        <taxon>Ephydroidea</taxon>
        <taxon>Drosophilidae</taxon>
        <taxon>Drosophila</taxon>
        <taxon>Sophophora</taxon>
    </lineage>
</organism>
<dbReference type="KEGG" id="dpo:6902608"/>
<feature type="compositionally biased region" description="Basic and acidic residues" evidence="3">
    <location>
        <begin position="44"/>
        <end position="56"/>
    </location>
</feature>
<dbReference type="Proteomes" id="UP000001819">
    <property type="component" value="Chromosome 4"/>
</dbReference>
<protein>
    <submittedName>
        <fullName evidence="5">Protein SPT2 homolog</fullName>
    </submittedName>
</protein>